<organism evidence="3 4">
    <name type="scientific">Mucor plumbeus</name>
    <dbReference type="NCBI Taxonomy" id="97098"/>
    <lineage>
        <taxon>Eukaryota</taxon>
        <taxon>Fungi</taxon>
        <taxon>Fungi incertae sedis</taxon>
        <taxon>Mucoromycota</taxon>
        <taxon>Mucoromycotina</taxon>
        <taxon>Mucoromycetes</taxon>
        <taxon>Mucorales</taxon>
        <taxon>Mucorineae</taxon>
        <taxon>Mucoraceae</taxon>
        <taxon>Mucor</taxon>
    </lineage>
</organism>
<dbReference type="GO" id="GO:0015031">
    <property type="term" value="P:protein transport"/>
    <property type="evidence" value="ECO:0007669"/>
    <property type="project" value="TreeGrafter"/>
</dbReference>
<protein>
    <recommendedName>
        <fullName evidence="2">Arrestin C-terminal-like domain-containing protein</fullName>
    </recommendedName>
</protein>
<evidence type="ECO:0000259" key="2">
    <source>
        <dbReference type="SMART" id="SM01017"/>
    </source>
</evidence>
<dbReference type="InterPro" id="IPR011022">
    <property type="entry name" value="Arrestin_C-like"/>
</dbReference>
<dbReference type="PANTHER" id="PTHR11188">
    <property type="entry name" value="ARRESTIN DOMAIN CONTAINING PROTEIN"/>
    <property type="match status" value="1"/>
</dbReference>
<dbReference type="AlphaFoldDB" id="A0A8H7QQ75"/>
<dbReference type="InterPro" id="IPR014756">
    <property type="entry name" value="Ig_E-set"/>
</dbReference>
<dbReference type="PANTHER" id="PTHR11188:SF17">
    <property type="entry name" value="FI21816P1"/>
    <property type="match status" value="1"/>
</dbReference>
<keyword evidence="4" id="KW-1185">Reference proteome</keyword>
<dbReference type="Pfam" id="PF00339">
    <property type="entry name" value="Arrestin_N"/>
    <property type="match status" value="1"/>
</dbReference>
<dbReference type="InterPro" id="IPR014752">
    <property type="entry name" value="Arrestin-like_C"/>
</dbReference>
<dbReference type="InterPro" id="IPR050357">
    <property type="entry name" value="Arrestin_domain-protein"/>
</dbReference>
<evidence type="ECO:0000313" key="4">
    <source>
        <dbReference type="Proteomes" id="UP000650833"/>
    </source>
</evidence>
<sequence>MLLFGRNNTDLASIHNFYVSTNLGTQDKPIAYGPGSIINGSLMITNDKILSAKSIRIIFKCEELDSSQKEKTSIFSVDTVIWGNPKGSDTIKSELSQGSHMYLFAIRLPQVNYPPSMHDSHFGHRIGYTLQGVIDLESEPHFTTTIPIIYLPLVTTNLPTSKMTQVFEKEDKKVKVTAELIKPAYCPGDLCTVKMITNNNSDSKISSVQVELQAVVTTLNPNHSAATPQNEHIHKQYNILSESFYVSIAKKARDHQDIFKFHIPSNLVPTFTNKLGKYIDIAYQVQITIPNQSSGIFTSNQQQQLVANTITLSITIATVPPSYPIQITIHESTKNDELPTFIPNIESPLLSPVHYPADRAYSVSPSNSFQMSTDMEISEEDADFVLNRNESQIDASGHLMVPDGITSASTTRRKSASELSDNSTLANNSPTNSRLEIVS</sequence>
<dbReference type="GO" id="GO:0005737">
    <property type="term" value="C:cytoplasm"/>
    <property type="evidence" value="ECO:0007669"/>
    <property type="project" value="TreeGrafter"/>
</dbReference>
<comment type="caution">
    <text evidence="3">The sequence shown here is derived from an EMBL/GenBank/DDBJ whole genome shotgun (WGS) entry which is preliminary data.</text>
</comment>
<dbReference type="Proteomes" id="UP000650833">
    <property type="component" value="Unassembled WGS sequence"/>
</dbReference>
<feature type="domain" description="Arrestin C-terminal-like" evidence="2">
    <location>
        <begin position="170"/>
        <end position="321"/>
    </location>
</feature>
<accession>A0A8H7QQ75</accession>
<dbReference type="OrthoDB" id="387657at2759"/>
<dbReference type="Gene3D" id="2.60.40.640">
    <property type="match status" value="2"/>
</dbReference>
<evidence type="ECO:0000313" key="3">
    <source>
        <dbReference type="EMBL" id="KAG2195676.1"/>
    </source>
</evidence>
<dbReference type="Pfam" id="PF02752">
    <property type="entry name" value="Arrestin_C"/>
    <property type="match status" value="1"/>
</dbReference>
<name>A0A8H7QQ75_9FUNG</name>
<dbReference type="InterPro" id="IPR011021">
    <property type="entry name" value="Arrestin-like_N"/>
</dbReference>
<gene>
    <name evidence="3" type="ORF">INT46_002150</name>
</gene>
<reference evidence="3" key="1">
    <citation type="submission" date="2020-12" db="EMBL/GenBank/DDBJ databases">
        <title>Metabolic potential, ecology and presence of endohyphal bacteria is reflected in genomic diversity of Mucoromycotina.</title>
        <authorList>
            <person name="Muszewska A."/>
            <person name="Okrasinska A."/>
            <person name="Steczkiewicz K."/>
            <person name="Drgas O."/>
            <person name="Orlowska M."/>
            <person name="Perlinska-Lenart U."/>
            <person name="Aleksandrzak-Piekarczyk T."/>
            <person name="Szatraj K."/>
            <person name="Zielenkiewicz U."/>
            <person name="Pilsyk S."/>
            <person name="Malc E."/>
            <person name="Mieczkowski P."/>
            <person name="Kruszewska J.S."/>
            <person name="Biernat P."/>
            <person name="Pawlowska J."/>
        </authorList>
    </citation>
    <scope>NUCLEOTIDE SEQUENCE</scope>
    <source>
        <strain evidence="3">CBS 226.32</strain>
    </source>
</reference>
<dbReference type="SUPFAM" id="SSF81296">
    <property type="entry name" value="E set domains"/>
    <property type="match status" value="2"/>
</dbReference>
<evidence type="ECO:0000256" key="1">
    <source>
        <dbReference type="SAM" id="MobiDB-lite"/>
    </source>
</evidence>
<feature type="compositionally biased region" description="Polar residues" evidence="1">
    <location>
        <begin position="418"/>
        <end position="439"/>
    </location>
</feature>
<feature type="region of interest" description="Disordered" evidence="1">
    <location>
        <begin position="395"/>
        <end position="439"/>
    </location>
</feature>
<dbReference type="EMBL" id="JAEPRC010000514">
    <property type="protein sequence ID" value="KAG2195676.1"/>
    <property type="molecule type" value="Genomic_DNA"/>
</dbReference>
<proteinExistence type="predicted"/>
<dbReference type="SMART" id="SM01017">
    <property type="entry name" value="Arrestin_C"/>
    <property type="match status" value="1"/>
</dbReference>